<feature type="coiled-coil region" evidence="7">
    <location>
        <begin position="441"/>
        <end position="468"/>
    </location>
</feature>
<evidence type="ECO:0000313" key="10">
    <source>
        <dbReference type="Proteomes" id="UP000615796"/>
    </source>
</evidence>
<evidence type="ECO:0000256" key="4">
    <source>
        <dbReference type="ARBA" id="ARBA00020311"/>
    </source>
</evidence>
<dbReference type="InterPro" id="IPR002298">
    <property type="entry name" value="DNA_polymerase_A"/>
</dbReference>
<comment type="catalytic activity">
    <reaction evidence="6">
        <text>DNA(n) + a 2'-deoxyribonucleoside 5'-triphosphate = DNA(n+1) + diphosphate</text>
        <dbReference type="Rhea" id="RHEA:22508"/>
        <dbReference type="Rhea" id="RHEA-COMP:17339"/>
        <dbReference type="Rhea" id="RHEA-COMP:17340"/>
        <dbReference type="ChEBI" id="CHEBI:33019"/>
        <dbReference type="ChEBI" id="CHEBI:61560"/>
        <dbReference type="ChEBI" id="CHEBI:173112"/>
        <dbReference type="EC" id="2.7.7.7"/>
    </reaction>
</comment>
<dbReference type="SMART" id="SM00482">
    <property type="entry name" value="POLAc"/>
    <property type="match status" value="1"/>
</dbReference>
<keyword evidence="7" id="KW-0175">Coiled coil</keyword>
<dbReference type="Pfam" id="PF00476">
    <property type="entry name" value="DNA_pol_A"/>
    <property type="match status" value="1"/>
</dbReference>
<dbReference type="FunFam" id="1.10.150.20:FF:000002">
    <property type="entry name" value="DNA polymerase I"/>
    <property type="match status" value="1"/>
</dbReference>
<dbReference type="AlphaFoldDB" id="A0A9X0RB40"/>
<dbReference type="Gene3D" id="3.30.70.370">
    <property type="match status" value="1"/>
</dbReference>
<protein>
    <recommendedName>
        <fullName evidence="4">DNA polymerase I</fullName>
        <ecNumber evidence="3">2.7.7.7</ecNumber>
    </recommendedName>
</protein>
<gene>
    <name evidence="9" type="ORF">H8Q88_14190</name>
</gene>
<evidence type="ECO:0000256" key="5">
    <source>
        <dbReference type="ARBA" id="ARBA00022705"/>
    </source>
</evidence>
<evidence type="ECO:0000256" key="6">
    <source>
        <dbReference type="ARBA" id="ARBA00049244"/>
    </source>
</evidence>
<dbReference type="GO" id="GO:0006261">
    <property type="term" value="P:DNA-templated DNA replication"/>
    <property type="evidence" value="ECO:0007669"/>
    <property type="project" value="InterPro"/>
</dbReference>
<dbReference type="PANTHER" id="PTHR10133">
    <property type="entry name" value="DNA POLYMERASE I"/>
    <property type="match status" value="1"/>
</dbReference>
<dbReference type="PRINTS" id="PR00868">
    <property type="entry name" value="DNAPOLI"/>
</dbReference>
<dbReference type="Gene3D" id="1.10.150.20">
    <property type="entry name" value="5' to 3' exonuclease, C-terminal subdomain"/>
    <property type="match status" value="1"/>
</dbReference>
<dbReference type="Gene3D" id="3.30.420.10">
    <property type="entry name" value="Ribonuclease H-like superfamily/Ribonuclease H"/>
    <property type="match status" value="1"/>
</dbReference>
<dbReference type="GO" id="GO:0003677">
    <property type="term" value="F:DNA binding"/>
    <property type="evidence" value="ECO:0007669"/>
    <property type="project" value="InterPro"/>
</dbReference>
<evidence type="ECO:0000259" key="8">
    <source>
        <dbReference type="SMART" id="SM00482"/>
    </source>
</evidence>
<name>A0A9X0RB40_VIBME</name>
<accession>A0A9X0RB40</accession>
<keyword evidence="10" id="KW-1185">Reference proteome</keyword>
<evidence type="ECO:0000256" key="1">
    <source>
        <dbReference type="ARBA" id="ARBA00007705"/>
    </source>
</evidence>
<sequence length="834" mass="94219">MSIKNTAIIDGNSLFVGENLDIPALTMTARTLLKDYLPDFTSCFFDKNKENRPDVQQAKSILSALGYNVSFTDKPVDLAANLTKDKSFIFATNNRSFCQFLGEGSLVFSLNSSQIIDEQIIRNVLGITPALIPEFLAVCGDMDQGFEPVCMSDPSLIAKFINENSKSESFYDFLYSNFSISFSKDELKNRVALLTGNSSQSFMQSSISRKAVDPERLYDSYKNNKMYYWLPDADRLQSGFTIDGSLYSRAIVGEENLEAALHHIRKKKSCYIYTDNLCANNEVISISPDQSETYIFRLNSPELKELINFISKNEDVVVATNNTKEIIKALNLDYGFKNRIISDFDLGYYVLDSRKSKTSFGQRISDLVKINLKPDRLSNKSENIHEVYAAIADKTDASLRACRQVHRLLRRENNDGYLRNIEIPSAFSLASMENTGVVVNYDLLQSMLNNLAKKVAVLESEIKSITNTEFDVNSPTKLAEVLYDKLKLPAPKNRSTNEEALRQLQNKHIVIGKILDFRKYSYIKNNVVSPIITRVSKDEPLIKCTFTQDVTATGRISTIDPNLQGLPSKDVIAKHVKTAFVSRFIDGRILSLDYSQIELRFLAHLSQDPKLLQAFKDGKDIHRATAAEVFSVPESQVTDDQRRAAKSINFGLIYGMTKYGLAKDLNSTVQEAQRYMELYFSRYPQVEKYLNGVREFAIKNGYVNTIGGRRILIENADSNDERLRDKALRQAVNAPMQGSAAELIKMAMCSVSDLIDTQQMKSKLVLQVHDELIFDVHPDEVESFYLLIKNKMEKIVNLSVPLVVDAEQGLNWGSVKEISPETSKKQRKTNELTV</sequence>
<evidence type="ECO:0000256" key="7">
    <source>
        <dbReference type="SAM" id="Coils"/>
    </source>
</evidence>
<dbReference type="EMBL" id="JACRUP010000010">
    <property type="protein sequence ID" value="MBC5852053.1"/>
    <property type="molecule type" value="Genomic_DNA"/>
</dbReference>
<comment type="similarity">
    <text evidence="1">Belongs to the DNA polymerase type-A family.</text>
</comment>
<evidence type="ECO:0000313" key="9">
    <source>
        <dbReference type="EMBL" id="MBC5852053.1"/>
    </source>
</evidence>
<comment type="caution">
    <text evidence="9">The sequence shown here is derived from an EMBL/GenBank/DDBJ whole genome shotgun (WGS) entry which is preliminary data.</text>
</comment>
<dbReference type="Proteomes" id="UP000615796">
    <property type="component" value="Unassembled WGS sequence"/>
</dbReference>
<proteinExistence type="inferred from homology"/>
<dbReference type="RefSeq" id="WP_187026605.1">
    <property type="nucleotide sequence ID" value="NZ_JACRUP010000010.1"/>
</dbReference>
<dbReference type="GO" id="GO:0003887">
    <property type="term" value="F:DNA-directed DNA polymerase activity"/>
    <property type="evidence" value="ECO:0007669"/>
    <property type="project" value="UniProtKB-EC"/>
</dbReference>
<feature type="domain" description="DNA-directed DNA polymerase family A palm" evidence="8">
    <location>
        <begin position="573"/>
        <end position="780"/>
    </location>
</feature>
<comment type="subunit">
    <text evidence="2">Single-chain monomer with multiple functions.</text>
</comment>
<evidence type="ECO:0000256" key="3">
    <source>
        <dbReference type="ARBA" id="ARBA00012417"/>
    </source>
</evidence>
<evidence type="ECO:0000256" key="2">
    <source>
        <dbReference type="ARBA" id="ARBA00011541"/>
    </source>
</evidence>
<dbReference type="InterPro" id="IPR043502">
    <property type="entry name" value="DNA/RNA_pol_sf"/>
</dbReference>
<dbReference type="SUPFAM" id="SSF56672">
    <property type="entry name" value="DNA/RNA polymerases"/>
    <property type="match status" value="1"/>
</dbReference>
<dbReference type="InterPro" id="IPR001098">
    <property type="entry name" value="DNA-dir_DNA_pol_A_palm_dom"/>
</dbReference>
<dbReference type="GO" id="GO:0006302">
    <property type="term" value="P:double-strand break repair"/>
    <property type="evidence" value="ECO:0007669"/>
    <property type="project" value="TreeGrafter"/>
</dbReference>
<dbReference type="EC" id="2.7.7.7" evidence="3"/>
<dbReference type="PANTHER" id="PTHR10133:SF27">
    <property type="entry name" value="DNA POLYMERASE NU"/>
    <property type="match status" value="1"/>
</dbReference>
<dbReference type="InterPro" id="IPR036397">
    <property type="entry name" value="RNaseH_sf"/>
</dbReference>
<reference evidence="9" key="1">
    <citation type="submission" date="2020-08" db="EMBL/GenBank/DDBJ databases">
        <title>Genome Sequencing and Pan-Genome Analysis of Migratory bird Vibrio Strains, Inner Mongolia.</title>
        <authorList>
            <person name="Zheng L."/>
        </authorList>
    </citation>
    <scope>NUCLEOTIDE SEQUENCE</scope>
    <source>
        <strain evidence="9">M13F</strain>
    </source>
</reference>
<dbReference type="Gene3D" id="1.20.1060.10">
    <property type="entry name" value="Taq DNA Polymerase, Chain T, domain 4"/>
    <property type="match status" value="1"/>
</dbReference>
<keyword evidence="5" id="KW-0235">DNA replication</keyword>
<organism evidence="9 10">
    <name type="scientific">Vibrio metschnikovii</name>
    <dbReference type="NCBI Taxonomy" id="28172"/>
    <lineage>
        <taxon>Bacteria</taxon>
        <taxon>Pseudomonadati</taxon>
        <taxon>Pseudomonadota</taxon>
        <taxon>Gammaproteobacteria</taxon>
        <taxon>Vibrionales</taxon>
        <taxon>Vibrionaceae</taxon>
        <taxon>Vibrio</taxon>
    </lineage>
</organism>